<feature type="chain" id="PRO_5013348716" evidence="1">
    <location>
        <begin position="31"/>
        <end position="345"/>
    </location>
</feature>
<dbReference type="PANTHER" id="PTHR48098">
    <property type="entry name" value="ENTEROCHELIN ESTERASE-RELATED"/>
    <property type="match status" value="1"/>
</dbReference>
<accession>A0A239HSI0</accession>
<evidence type="ECO:0000313" key="2">
    <source>
        <dbReference type="EMBL" id="SNS83823.1"/>
    </source>
</evidence>
<dbReference type="Proteomes" id="UP000198318">
    <property type="component" value="Unassembled WGS sequence"/>
</dbReference>
<gene>
    <name evidence="2" type="ORF">SAMN05443665_1010107</name>
</gene>
<feature type="signal peptide" evidence="1">
    <location>
        <begin position="1"/>
        <end position="30"/>
    </location>
</feature>
<dbReference type="PANTHER" id="PTHR48098:SF1">
    <property type="entry name" value="DIACYLGLYCEROL ACYLTRANSFERASE_MYCOLYLTRANSFERASE AG85A"/>
    <property type="match status" value="1"/>
</dbReference>
<dbReference type="InterPro" id="IPR000801">
    <property type="entry name" value="Esterase-like"/>
</dbReference>
<dbReference type="SUPFAM" id="SSF53474">
    <property type="entry name" value="alpha/beta-Hydrolases"/>
    <property type="match status" value="1"/>
</dbReference>
<name>A0A239HSI0_9ACTN</name>
<evidence type="ECO:0000313" key="3">
    <source>
        <dbReference type="Proteomes" id="UP000198318"/>
    </source>
</evidence>
<dbReference type="InterPro" id="IPR029058">
    <property type="entry name" value="AB_hydrolase_fold"/>
</dbReference>
<reference evidence="2 3" key="1">
    <citation type="submission" date="2017-06" db="EMBL/GenBank/DDBJ databases">
        <authorList>
            <person name="Kim H.J."/>
            <person name="Triplett B.A."/>
        </authorList>
    </citation>
    <scope>NUCLEOTIDE SEQUENCE [LARGE SCALE GENOMIC DNA]</scope>
    <source>
        <strain evidence="2 3">DSM 44715</strain>
    </source>
</reference>
<dbReference type="GO" id="GO:0016787">
    <property type="term" value="F:hydrolase activity"/>
    <property type="evidence" value="ECO:0007669"/>
    <property type="project" value="UniProtKB-KW"/>
</dbReference>
<dbReference type="InterPro" id="IPR050583">
    <property type="entry name" value="Mycobacterial_A85_antigen"/>
</dbReference>
<organism evidence="2 3">
    <name type="scientific">Actinomadura meyerae</name>
    <dbReference type="NCBI Taxonomy" id="240840"/>
    <lineage>
        <taxon>Bacteria</taxon>
        <taxon>Bacillati</taxon>
        <taxon>Actinomycetota</taxon>
        <taxon>Actinomycetes</taxon>
        <taxon>Streptosporangiales</taxon>
        <taxon>Thermomonosporaceae</taxon>
        <taxon>Actinomadura</taxon>
    </lineage>
</organism>
<dbReference type="Gene3D" id="3.40.50.1820">
    <property type="entry name" value="alpha/beta hydrolase"/>
    <property type="match status" value="1"/>
</dbReference>
<dbReference type="Pfam" id="PF00756">
    <property type="entry name" value="Esterase"/>
    <property type="match status" value="1"/>
</dbReference>
<evidence type="ECO:0000256" key="1">
    <source>
        <dbReference type="SAM" id="SignalP"/>
    </source>
</evidence>
<proteinExistence type="predicted"/>
<keyword evidence="2" id="KW-0378">Hydrolase</keyword>
<keyword evidence="3" id="KW-1185">Reference proteome</keyword>
<dbReference type="EMBL" id="FZOR01000010">
    <property type="protein sequence ID" value="SNS83823.1"/>
    <property type="molecule type" value="Genomic_DNA"/>
</dbReference>
<dbReference type="GO" id="GO:0016747">
    <property type="term" value="F:acyltransferase activity, transferring groups other than amino-acyl groups"/>
    <property type="evidence" value="ECO:0007669"/>
    <property type="project" value="TreeGrafter"/>
</dbReference>
<keyword evidence="1" id="KW-0732">Signal</keyword>
<sequence length="345" mass="37246">MLRRLTPAAWPAAFALLLPALLLDRSTALASPALASPAPASPALAGPAAAAAASGARVVAEQTVASRTLDLTIDSPAMDGRQKVRLLLPHGWSRDAHRTWPTLWLLHGGVDDYTAWTRDTDVARLTAGSGVIVVMPNGGRCGNYSDWWNYGRGGSPRWETFHLTELRRILERDYRAGTRRVVAGNSMGGLGAMLYAARHPGMFQAAASFSGYVDTLHDHEPGKDSTGWGPSLACPGTDWRRVWGDPDDQAAIWRAHNPTDIAGELRGVRLWVASGNGRRGPLGGLPFTDPVEAAAYGNAQAFTARLRDLGIPVTVRFFDGQHDWPYWQRDLHEAYPALMDALGAG</sequence>
<dbReference type="AlphaFoldDB" id="A0A239HSI0"/>
<protein>
    <submittedName>
        <fullName evidence="2">S-formylglutathione hydrolase FrmB</fullName>
    </submittedName>
</protein>